<dbReference type="InterPro" id="IPR005632">
    <property type="entry name" value="Chaperone_Skp"/>
</dbReference>
<evidence type="ECO:0000313" key="6">
    <source>
        <dbReference type="Proteomes" id="UP000076715"/>
    </source>
</evidence>
<evidence type="ECO:0000313" key="5">
    <source>
        <dbReference type="EMBL" id="KZS39247.1"/>
    </source>
</evidence>
<dbReference type="STRING" id="1642818.AWE51_11900"/>
<dbReference type="Pfam" id="PF03938">
    <property type="entry name" value="OmpH"/>
    <property type="match status" value="1"/>
</dbReference>
<evidence type="ECO:0000256" key="2">
    <source>
        <dbReference type="ARBA" id="ARBA00022729"/>
    </source>
</evidence>
<evidence type="ECO:0000256" key="1">
    <source>
        <dbReference type="ARBA" id="ARBA00009091"/>
    </source>
</evidence>
<dbReference type="PANTHER" id="PTHR35089">
    <property type="entry name" value="CHAPERONE PROTEIN SKP"/>
    <property type="match status" value="1"/>
</dbReference>
<name>A0A162YNF5_9FLAO</name>
<evidence type="ECO:0000256" key="3">
    <source>
        <dbReference type="SAM" id="Coils"/>
    </source>
</evidence>
<evidence type="ECO:0000256" key="4">
    <source>
        <dbReference type="SAM" id="SignalP"/>
    </source>
</evidence>
<organism evidence="5 6">
    <name type="scientific">Aquimarina aggregata</name>
    <dbReference type="NCBI Taxonomy" id="1642818"/>
    <lineage>
        <taxon>Bacteria</taxon>
        <taxon>Pseudomonadati</taxon>
        <taxon>Bacteroidota</taxon>
        <taxon>Flavobacteriia</taxon>
        <taxon>Flavobacteriales</taxon>
        <taxon>Flavobacteriaceae</taxon>
        <taxon>Aquimarina</taxon>
    </lineage>
</organism>
<dbReference type="PANTHER" id="PTHR35089:SF1">
    <property type="entry name" value="CHAPERONE PROTEIN SKP"/>
    <property type="match status" value="1"/>
</dbReference>
<keyword evidence="3" id="KW-0175">Coiled coil</keyword>
<comment type="similarity">
    <text evidence="1">Belongs to the Skp family.</text>
</comment>
<dbReference type="SUPFAM" id="SSF111384">
    <property type="entry name" value="OmpH-like"/>
    <property type="match status" value="1"/>
</dbReference>
<dbReference type="SMART" id="SM00935">
    <property type="entry name" value="OmpH"/>
    <property type="match status" value="1"/>
</dbReference>
<reference evidence="5 6" key="1">
    <citation type="submission" date="2016-01" db="EMBL/GenBank/DDBJ databases">
        <title>The draft genome sequence of Aquimarina sp. RZW4-3-2.</title>
        <authorList>
            <person name="Wang Y."/>
        </authorList>
    </citation>
    <scope>NUCLEOTIDE SEQUENCE [LARGE SCALE GENOMIC DNA]</scope>
    <source>
        <strain evidence="5 6">RZW4-3-2</strain>
    </source>
</reference>
<keyword evidence="2 4" id="KW-0732">Signal</keyword>
<dbReference type="EMBL" id="LQRT01000035">
    <property type="protein sequence ID" value="KZS39247.1"/>
    <property type="molecule type" value="Genomic_DNA"/>
</dbReference>
<dbReference type="GO" id="GO:0050821">
    <property type="term" value="P:protein stabilization"/>
    <property type="evidence" value="ECO:0007669"/>
    <property type="project" value="TreeGrafter"/>
</dbReference>
<keyword evidence="6" id="KW-1185">Reference proteome</keyword>
<comment type="caution">
    <text evidence="5">The sequence shown here is derived from an EMBL/GenBank/DDBJ whole genome shotgun (WGS) entry which is preliminary data.</text>
</comment>
<accession>A0A162YNF5</accession>
<proteinExistence type="inferred from homology"/>
<dbReference type="GO" id="GO:0051082">
    <property type="term" value="F:unfolded protein binding"/>
    <property type="evidence" value="ECO:0007669"/>
    <property type="project" value="InterPro"/>
</dbReference>
<dbReference type="InterPro" id="IPR024930">
    <property type="entry name" value="Skp_dom_sf"/>
</dbReference>
<dbReference type="AlphaFoldDB" id="A0A162YNF5"/>
<protein>
    <recommendedName>
        <fullName evidence="7">Outer membrane chaperone Skp</fullName>
    </recommendedName>
</protein>
<gene>
    <name evidence="5" type="ORF">AWE51_11900</name>
</gene>
<dbReference type="RefSeq" id="WP_066317214.1">
    <property type="nucleotide sequence ID" value="NZ_CANLSS010000017.1"/>
</dbReference>
<dbReference type="GO" id="GO:0005829">
    <property type="term" value="C:cytosol"/>
    <property type="evidence" value="ECO:0007669"/>
    <property type="project" value="TreeGrafter"/>
</dbReference>
<sequence>MKQFKTLLIAFTLIIGTSGFVNAQSKVAHIASQALVESMPAFKAAKSEIEKLNKTYDAEIRNMVLELQNTIKKYSAEAETKTDEENLKRQQEIQATEKSINDYRQNALKDLQKKEIELMKPIYEKARTSIQKVARAQGFQYVLDSTTGTGVIMADGKDLTADVKKDLGI</sequence>
<feature type="coiled-coil region" evidence="3">
    <location>
        <begin position="42"/>
        <end position="84"/>
    </location>
</feature>
<dbReference type="Gene3D" id="3.30.910.20">
    <property type="entry name" value="Skp domain"/>
    <property type="match status" value="1"/>
</dbReference>
<dbReference type="OrthoDB" id="1524711at2"/>
<dbReference type="Proteomes" id="UP000076715">
    <property type="component" value="Unassembled WGS sequence"/>
</dbReference>
<evidence type="ECO:0008006" key="7">
    <source>
        <dbReference type="Google" id="ProtNLM"/>
    </source>
</evidence>
<feature type="chain" id="PRO_5007841237" description="Outer membrane chaperone Skp" evidence="4">
    <location>
        <begin position="24"/>
        <end position="169"/>
    </location>
</feature>
<feature type="signal peptide" evidence="4">
    <location>
        <begin position="1"/>
        <end position="23"/>
    </location>
</feature>